<evidence type="ECO:0007829" key="10">
    <source>
        <dbReference type="PDB" id="6D1P"/>
    </source>
</evidence>
<feature type="chain" id="PRO_5001745550" evidence="4">
    <location>
        <begin position="22"/>
        <end position="814"/>
    </location>
</feature>
<comment type="similarity">
    <text evidence="1">Belongs to the glycosyl hydrolase 2 family.</text>
</comment>
<dbReference type="InterPro" id="IPR036156">
    <property type="entry name" value="Beta-gal/glucu_dom_sf"/>
</dbReference>
<proteinExistence type="evidence at protein level"/>
<reference evidence="10" key="2">
    <citation type="journal article" date="2018" name="J. Biol. Chem.">
        <title>Three structurally and functionally distinct beta-glucuronidases from the human gut microbe &lt;i&gt;Bacteroides uniformis&lt;/i&gt;.</title>
        <authorList>
            <person name="Pellock S.J."/>
            <person name="Walton W.G."/>
            <person name="Biernat K.A."/>
            <person name="Torres-Rivera D."/>
            <person name="Creekmore B.C."/>
            <person name="Xu Y."/>
            <person name="Liu J."/>
            <person name="Tripathy A."/>
            <person name="Stewart L.J."/>
            <person name="Redinbo M.R."/>
        </authorList>
    </citation>
    <scope>X-RAY CRYSTALLOGRAPHY (2.35 ANGSTROMS)</scope>
</reference>
<dbReference type="GO" id="GO:0004553">
    <property type="term" value="F:hydrolase activity, hydrolyzing O-glycosyl compounds"/>
    <property type="evidence" value="ECO:0007669"/>
    <property type="project" value="InterPro"/>
</dbReference>
<keyword evidence="2 8" id="KW-0378">Hydrolase</keyword>
<dbReference type="EMBL" id="JNHN01000005">
    <property type="protein sequence ID" value="KDS64778.1"/>
    <property type="molecule type" value="Genomic_DNA"/>
</dbReference>
<evidence type="ECO:0000313" key="9">
    <source>
        <dbReference type="Proteomes" id="UP000028013"/>
    </source>
</evidence>
<dbReference type="SUPFAM" id="SSF51445">
    <property type="entry name" value="(Trans)glycosidases"/>
    <property type="match status" value="1"/>
</dbReference>
<dbReference type="RefSeq" id="WP_035447606.1">
    <property type="nucleotide sequence ID" value="NZ_JNHN01000005.1"/>
</dbReference>
<dbReference type="PRINTS" id="PR00132">
    <property type="entry name" value="GLHYDRLASE2"/>
</dbReference>
<dbReference type="Pfam" id="PF16355">
    <property type="entry name" value="DUF4982"/>
    <property type="match status" value="1"/>
</dbReference>
<evidence type="ECO:0000313" key="8">
    <source>
        <dbReference type="EMBL" id="KDS64778.1"/>
    </source>
</evidence>
<dbReference type="SUPFAM" id="SSF49303">
    <property type="entry name" value="beta-Galactosidase/glucuronidase domain"/>
    <property type="match status" value="1"/>
</dbReference>
<dbReference type="SUPFAM" id="SSF49785">
    <property type="entry name" value="Galactose-binding domain-like"/>
    <property type="match status" value="1"/>
</dbReference>
<gene>
    <name evidence="8" type="ORF">M094_3281</name>
</gene>
<evidence type="ECO:0000256" key="3">
    <source>
        <dbReference type="ARBA" id="ARBA00023295"/>
    </source>
</evidence>
<dbReference type="PANTHER" id="PTHR42732:SF1">
    <property type="entry name" value="BETA-MANNOSIDASE"/>
    <property type="match status" value="1"/>
</dbReference>
<sequence length="814" mass="93062">MKAPRILLSLLFSSLLLQAHALIPTDRKQRLTEHWEFIRQDMGSIWEVMRPITGAGKPETVPLWQKVTLPHCFNAEDAVDPDVNYYQGPGWYRTMLNIENPYTNGRTCLEFEGAGQKTEVYVYTTRIASHVGGYDEWKADITEAVEAFRRTPLCRERFGGKIPIAIRCDNSRDTEMIPSDMSDFNLYGGLYRYVNLVYTPAVHFEQIRIEATTDEKGKQGSISIDIAFGGLSGKEKKAKEFSLRVFSPEGKEVNSISSELTEISSYQISLKRPQLWSPHSPALYTCVAELIDNGDTLRTTQHFGFRHFRFEEKGPFYLNGERLLLRGTHRHEDHAGVGAALTEEMMRTEMQQIKEMGANFIRLGHYQQSGIILRLCDELGLLVWEEIPWCRGGLGGESYKNQARRMLTNMIEQHRNHPSVILWGLGNENDWPGDFQTFEKDSIRAFMGELHDLAHRLDPTRSTAIRRCEFCKDIVDVYSPTIWAGWYGRRFRNYREMETAGINATTRFLHAEWGGDSHAGRHMEVNKETGRKGIDNFDIEAADRNGDWSESYIIRLFDWHLKEQETMPRLTGSLFWTFKDFSTPLRPDNPIPYVNQKGVVQRDGTPKESYYVFQSYWSSKPMLHIYGHSWPVRWGKPGEPKEILVYSNCPEVELFVNGVSQGRKKRNSQDFPAAGLRWNVPLREGNNKITATGYDGKLRLDDEIQQEYQTRTWGKPSRILLTQTAQDAETILVQAELIDENGIRCLDACQFIEFGCTDSEALLRNQGTAQGSRRIQAANGRASIRVNKQHAPVVVSASDSKRILKTALISVSGQ</sequence>
<feature type="domain" description="DUF4982" evidence="7">
    <location>
        <begin position="638"/>
        <end position="696"/>
    </location>
</feature>
<keyword evidence="4" id="KW-0732">Signal</keyword>
<keyword evidence="10" id="KW-0002">3D-structure</keyword>
<dbReference type="Gene3D" id="2.60.40.10">
    <property type="entry name" value="Immunoglobulins"/>
    <property type="match status" value="2"/>
</dbReference>
<dbReference type="Gene3D" id="3.20.20.80">
    <property type="entry name" value="Glycosidases"/>
    <property type="match status" value="1"/>
</dbReference>
<dbReference type="InterPro" id="IPR006102">
    <property type="entry name" value="Ig-like_GH2"/>
</dbReference>
<comment type="caution">
    <text evidence="8">The sequence shown here is derived from an EMBL/GenBank/DDBJ whole genome shotgun (WGS) entry which is preliminary data.</text>
</comment>
<organism evidence="8 9">
    <name type="scientific">Bacteroides uniformis str. 3978 T3 ii</name>
    <dbReference type="NCBI Taxonomy" id="1339349"/>
    <lineage>
        <taxon>Bacteria</taxon>
        <taxon>Pseudomonadati</taxon>
        <taxon>Bacteroidota</taxon>
        <taxon>Bacteroidia</taxon>
        <taxon>Bacteroidales</taxon>
        <taxon>Bacteroidaceae</taxon>
        <taxon>Bacteroides</taxon>
    </lineage>
</organism>
<dbReference type="InterPro" id="IPR006101">
    <property type="entry name" value="Glyco_hydro_2"/>
</dbReference>
<feature type="domain" description="Glycoside hydrolase family 2 catalytic" evidence="6">
    <location>
        <begin position="313"/>
        <end position="617"/>
    </location>
</feature>
<accession>A0A078SSU5</accession>
<dbReference type="InterPro" id="IPR017853">
    <property type="entry name" value="GH"/>
</dbReference>
<evidence type="ECO:0000256" key="4">
    <source>
        <dbReference type="SAM" id="SignalP"/>
    </source>
</evidence>
<dbReference type="InterPro" id="IPR032311">
    <property type="entry name" value="DUF4982"/>
</dbReference>
<dbReference type="Proteomes" id="UP000028013">
    <property type="component" value="Unassembled WGS sequence"/>
</dbReference>
<dbReference type="Gene3D" id="2.60.120.260">
    <property type="entry name" value="Galactose-binding domain-like"/>
    <property type="match status" value="1"/>
</dbReference>
<dbReference type="InterPro" id="IPR008979">
    <property type="entry name" value="Galactose-bd-like_sf"/>
</dbReference>
<dbReference type="SMR" id="A0A078SSU5"/>
<dbReference type="InterPro" id="IPR013783">
    <property type="entry name" value="Ig-like_fold"/>
</dbReference>
<evidence type="ECO:0000259" key="7">
    <source>
        <dbReference type="Pfam" id="PF16355"/>
    </source>
</evidence>
<dbReference type="Pfam" id="PF02836">
    <property type="entry name" value="Glyco_hydro_2_C"/>
    <property type="match status" value="1"/>
</dbReference>
<dbReference type="PATRIC" id="fig|1339349.3.peg.186"/>
<dbReference type="PDBsum" id="6D1P"/>
<name>A0A078SSU5_BACUN</name>
<evidence type="ECO:0000256" key="2">
    <source>
        <dbReference type="ARBA" id="ARBA00022801"/>
    </source>
</evidence>
<protein>
    <submittedName>
        <fullName evidence="8">Glycosyl hydrolases family 2, sugar binding domain protein</fullName>
    </submittedName>
</protein>
<dbReference type="Pfam" id="PF00703">
    <property type="entry name" value="Glyco_hydro_2"/>
    <property type="match status" value="1"/>
</dbReference>
<evidence type="ECO:0000259" key="5">
    <source>
        <dbReference type="Pfam" id="PF00703"/>
    </source>
</evidence>
<dbReference type="PDB" id="6D1P">
    <property type="method" value="X-ray"/>
    <property type="resolution" value="2.35 A"/>
    <property type="chains" value="A/B=1-814"/>
</dbReference>
<dbReference type="GO" id="GO:0005975">
    <property type="term" value="P:carbohydrate metabolic process"/>
    <property type="evidence" value="ECO:0007669"/>
    <property type="project" value="InterPro"/>
</dbReference>
<dbReference type="AlphaFoldDB" id="A0A078SSU5"/>
<feature type="signal peptide" evidence="4">
    <location>
        <begin position="1"/>
        <end position="21"/>
    </location>
</feature>
<keyword evidence="3" id="KW-0326">Glycosidase</keyword>
<feature type="domain" description="Glycoside hydrolase family 2 immunoglobulin-like beta-sandwich" evidence="5">
    <location>
        <begin position="202"/>
        <end position="306"/>
    </location>
</feature>
<dbReference type="InterPro" id="IPR051913">
    <property type="entry name" value="GH2_Domain-Containing"/>
</dbReference>
<dbReference type="PANTHER" id="PTHR42732">
    <property type="entry name" value="BETA-GALACTOSIDASE"/>
    <property type="match status" value="1"/>
</dbReference>
<reference evidence="8 9" key="1">
    <citation type="submission" date="2014-04" db="EMBL/GenBank/DDBJ databases">
        <authorList>
            <person name="Sears C."/>
            <person name="Carroll K."/>
            <person name="Sack B.R."/>
            <person name="Qadri F."/>
            <person name="Myers L.L."/>
            <person name="Chung G.-T."/>
            <person name="Escheverria P."/>
            <person name="Fraser C.M."/>
            <person name="Sadzewicz L."/>
            <person name="Shefchek K.A."/>
            <person name="Tallon L."/>
            <person name="Das S.P."/>
            <person name="Daugherty S."/>
            <person name="Mongodin E.F."/>
        </authorList>
    </citation>
    <scope>NUCLEOTIDE SEQUENCE [LARGE SCALE GENOMIC DNA]</scope>
    <source>
        <strain evidence="8 9">3978 T3 ii</strain>
    </source>
</reference>
<dbReference type="InterPro" id="IPR006103">
    <property type="entry name" value="Glyco_hydro_2_cat"/>
</dbReference>
<evidence type="ECO:0000256" key="1">
    <source>
        <dbReference type="ARBA" id="ARBA00007401"/>
    </source>
</evidence>
<evidence type="ECO:0000259" key="6">
    <source>
        <dbReference type="Pfam" id="PF02836"/>
    </source>
</evidence>